<dbReference type="Proteomes" id="UP000650511">
    <property type="component" value="Unassembled WGS sequence"/>
</dbReference>
<keyword evidence="1" id="KW-0812">Transmembrane</keyword>
<protein>
    <submittedName>
        <fullName evidence="2">Uncharacterized protein</fullName>
    </submittedName>
</protein>
<proteinExistence type="predicted"/>
<gene>
    <name evidence="2" type="ORF">GCM10011354_31570</name>
</gene>
<evidence type="ECO:0000313" key="2">
    <source>
        <dbReference type="EMBL" id="GGI08935.1"/>
    </source>
</evidence>
<reference evidence="2" key="2">
    <citation type="submission" date="2020-09" db="EMBL/GenBank/DDBJ databases">
        <authorList>
            <person name="Sun Q."/>
            <person name="Zhou Y."/>
        </authorList>
    </citation>
    <scope>NUCLEOTIDE SEQUENCE</scope>
    <source>
        <strain evidence="2">CGMCC 1.14988</strain>
    </source>
</reference>
<reference evidence="2" key="1">
    <citation type="journal article" date="2014" name="Int. J. Syst. Evol. Microbiol.">
        <title>Complete genome sequence of Corynebacterium casei LMG S-19264T (=DSM 44701T), isolated from a smear-ripened cheese.</title>
        <authorList>
            <consortium name="US DOE Joint Genome Institute (JGI-PGF)"/>
            <person name="Walter F."/>
            <person name="Albersmeier A."/>
            <person name="Kalinowski J."/>
            <person name="Ruckert C."/>
        </authorList>
    </citation>
    <scope>NUCLEOTIDE SEQUENCE</scope>
    <source>
        <strain evidence="2">CGMCC 1.14988</strain>
    </source>
</reference>
<accession>A0A8J3AH07</accession>
<sequence>MRVRDDRGGTGPRAAARGIGLLVALFVLAIAAATGVAALTLLLAG</sequence>
<keyword evidence="1" id="KW-1133">Transmembrane helix</keyword>
<evidence type="ECO:0000256" key="1">
    <source>
        <dbReference type="SAM" id="Phobius"/>
    </source>
</evidence>
<dbReference type="EMBL" id="BMHA01000013">
    <property type="protein sequence ID" value="GGI08935.1"/>
    <property type="molecule type" value="Genomic_DNA"/>
</dbReference>
<feature type="transmembrane region" description="Helical" evidence="1">
    <location>
        <begin position="21"/>
        <end position="44"/>
    </location>
</feature>
<name>A0A8J3AH07_9ACTN</name>
<keyword evidence="3" id="KW-1185">Reference proteome</keyword>
<dbReference type="AlphaFoldDB" id="A0A8J3AH07"/>
<comment type="caution">
    <text evidence="2">The sequence shown here is derived from an EMBL/GenBank/DDBJ whole genome shotgun (WGS) entry which is preliminary data.</text>
</comment>
<dbReference type="RefSeq" id="WP_165403829.1">
    <property type="nucleotide sequence ID" value="NZ_BMHA01000013.1"/>
</dbReference>
<evidence type="ECO:0000313" key="3">
    <source>
        <dbReference type="Proteomes" id="UP000650511"/>
    </source>
</evidence>
<organism evidence="2 3">
    <name type="scientific">Egicoccus halophilus</name>
    <dbReference type="NCBI Taxonomy" id="1670830"/>
    <lineage>
        <taxon>Bacteria</taxon>
        <taxon>Bacillati</taxon>
        <taxon>Actinomycetota</taxon>
        <taxon>Nitriliruptoria</taxon>
        <taxon>Egicoccales</taxon>
        <taxon>Egicoccaceae</taxon>
        <taxon>Egicoccus</taxon>
    </lineage>
</organism>
<keyword evidence="1" id="KW-0472">Membrane</keyword>